<dbReference type="OrthoDB" id="1932829at2"/>
<sequence>MDKRKYESKTVIAEYHSLCKLEDCRFSESAYELKDGSKIIEYDGNGLSIYGTCIAFGKHIGRKGVYSISDEDYSLWKELRKESKNSFFVDWEEERNEYFDEVAQEEYNKQINLEHSNILESISYDDLPF</sequence>
<evidence type="ECO:0000313" key="2">
    <source>
        <dbReference type="Proteomes" id="UP000031866"/>
    </source>
</evidence>
<organism evidence="1 2">
    <name type="scientific">Clostridium beijerinckii</name>
    <name type="common">Clostridium MP</name>
    <dbReference type="NCBI Taxonomy" id="1520"/>
    <lineage>
        <taxon>Bacteria</taxon>
        <taxon>Bacillati</taxon>
        <taxon>Bacillota</taxon>
        <taxon>Clostridia</taxon>
        <taxon>Eubacteriales</taxon>
        <taxon>Clostridiaceae</taxon>
        <taxon>Clostridium</taxon>
    </lineage>
</organism>
<proteinExistence type="predicted"/>
<dbReference type="EMBL" id="CP010086">
    <property type="protein sequence ID" value="AJG98266.1"/>
    <property type="molecule type" value="Genomic_DNA"/>
</dbReference>
<evidence type="ECO:0000313" key="1">
    <source>
        <dbReference type="EMBL" id="AJG98266.1"/>
    </source>
</evidence>
<reference evidence="2" key="1">
    <citation type="submission" date="2014-12" db="EMBL/GenBank/DDBJ databases">
        <title>Genome sequence of Clostridium beijerinckii strain 59B.</title>
        <authorList>
            <person name="Little G.T."/>
            <person name="Minton N.P."/>
        </authorList>
    </citation>
    <scope>NUCLEOTIDE SEQUENCE [LARGE SCALE GENOMIC DNA]</scope>
    <source>
        <strain evidence="2">59B</strain>
    </source>
</reference>
<name>A0A0B5QJ91_CLOBE</name>
<gene>
    <name evidence="1" type="ORF">LF65_01661</name>
</gene>
<dbReference type="Proteomes" id="UP000031866">
    <property type="component" value="Chromosome"/>
</dbReference>
<dbReference type="AlphaFoldDB" id="A0A0B5QJ91"/>
<accession>A0A0B5QJ91</accession>
<protein>
    <submittedName>
        <fullName evidence="1">Uncharacterized protein</fullName>
    </submittedName>
</protein>
<dbReference type="KEGG" id="cbei:LF65_01661"/>
<dbReference type="RefSeq" id="WP_041895544.1">
    <property type="nucleotide sequence ID" value="NZ_CP010086.2"/>
</dbReference>